<reference evidence="1 2" key="1">
    <citation type="submission" date="2016-10" db="EMBL/GenBank/DDBJ databases">
        <authorList>
            <person name="de Groot N.N."/>
        </authorList>
    </citation>
    <scope>NUCLEOTIDE SEQUENCE [LARGE SCALE GENOMIC DNA]</scope>
    <source>
        <strain>GEY</strain>
        <strain evidence="2">DSM 9560</strain>
    </source>
</reference>
<evidence type="ECO:0000313" key="2">
    <source>
        <dbReference type="Proteomes" id="UP000199513"/>
    </source>
</evidence>
<name>A0A1I2I5E1_9BACT</name>
<dbReference type="AlphaFoldDB" id="A0A1I2I5E1"/>
<dbReference type="Proteomes" id="UP000199513">
    <property type="component" value="Unassembled WGS sequence"/>
</dbReference>
<gene>
    <name evidence="1" type="ORF">SAMN04488541_102910</name>
</gene>
<dbReference type="EMBL" id="FONY01000029">
    <property type="protein sequence ID" value="SFF37555.1"/>
    <property type="molecule type" value="Genomic_DNA"/>
</dbReference>
<organism evidence="1 2">
    <name type="scientific">Thermoflexibacter ruber</name>
    <dbReference type="NCBI Taxonomy" id="1003"/>
    <lineage>
        <taxon>Bacteria</taxon>
        <taxon>Pseudomonadati</taxon>
        <taxon>Bacteroidota</taxon>
        <taxon>Cytophagia</taxon>
        <taxon>Cytophagales</taxon>
        <taxon>Thermoflexibacteraceae</taxon>
        <taxon>Thermoflexibacter</taxon>
    </lineage>
</organism>
<accession>A0A1I2I5E1</accession>
<dbReference type="OrthoDB" id="961786at2"/>
<protein>
    <submittedName>
        <fullName evidence="1">Acyl carrier protein</fullName>
    </submittedName>
</protein>
<dbReference type="InterPro" id="IPR036736">
    <property type="entry name" value="ACP-like_sf"/>
</dbReference>
<keyword evidence="2" id="KW-1185">Reference proteome</keyword>
<sequence>MKKILRKFQRLIAKNFFVSPQSVDFSKSFQEDLRLSESEFVAMIAYTENAFHIQIADNEIPKLRRVRDVVKYINANG</sequence>
<dbReference type="Gene3D" id="1.10.1200.10">
    <property type="entry name" value="ACP-like"/>
    <property type="match status" value="1"/>
</dbReference>
<dbReference type="RefSeq" id="WP_091548256.1">
    <property type="nucleotide sequence ID" value="NZ_FONY01000029.1"/>
</dbReference>
<dbReference type="STRING" id="1003.SAMN04488541_102910"/>
<dbReference type="SUPFAM" id="SSF47336">
    <property type="entry name" value="ACP-like"/>
    <property type="match status" value="1"/>
</dbReference>
<evidence type="ECO:0000313" key="1">
    <source>
        <dbReference type="EMBL" id="SFF37555.1"/>
    </source>
</evidence>
<proteinExistence type="predicted"/>